<accession>A0A915JLG4</accession>
<sequence length="205" mass="23301">MKPMTGTANMLELTEMSKATNFFIPLGITNFTIKKPTDLWIARSSICGIEECSQKDIKLLSLYARSPTIHGSPWRHPVKDGLQQGVRNGLVNGATEMDIISVSVQLIERRSCLISLLGSTGWQLDIKPVMPDRQRWAVVWHKLLEQEEVQQDTDTEEQQLVDTVVEHKAGRQAQQLQLAVVLKKEKKIKKLQQTQNKNKHHARNT</sequence>
<dbReference type="WBParaSite" id="nRc.2.0.1.t27039-RA">
    <property type="protein sequence ID" value="nRc.2.0.1.t27039-RA"/>
    <property type="gene ID" value="nRc.2.0.1.g27039"/>
</dbReference>
<proteinExistence type="predicted"/>
<dbReference type="Proteomes" id="UP000887565">
    <property type="component" value="Unplaced"/>
</dbReference>
<protein>
    <submittedName>
        <fullName evidence="2">Uncharacterized protein</fullName>
    </submittedName>
</protein>
<name>A0A915JLG4_ROMCU</name>
<reference evidence="2" key="1">
    <citation type="submission" date="2022-11" db="UniProtKB">
        <authorList>
            <consortium name="WormBaseParasite"/>
        </authorList>
    </citation>
    <scope>IDENTIFICATION</scope>
</reference>
<evidence type="ECO:0000313" key="1">
    <source>
        <dbReference type="Proteomes" id="UP000887565"/>
    </source>
</evidence>
<evidence type="ECO:0000313" key="2">
    <source>
        <dbReference type="WBParaSite" id="nRc.2.0.1.t27039-RA"/>
    </source>
</evidence>
<organism evidence="1 2">
    <name type="scientific">Romanomermis culicivorax</name>
    <name type="common">Nematode worm</name>
    <dbReference type="NCBI Taxonomy" id="13658"/>
    <lineage>
        <taxon>Eukaryota</taxon>
        <taxon>Metazoa</taxon>
        <taxon>Ecdysozoa</taxon>
        <taxon>Nematoda</taxon>
        <taxon>Enoplea</taxon>
        <taxon>Dorylaimia</taxon>
        <taxon>Mermithida</taxon>
        <taxon>Mermithoidea</taxon>
        <taxon>Mermithidae</taxon>
        <taxon>Romanomermis</taxon>
    </lineage>
</organism>
<keyword evidence="1" id="KW-1185">Reference proteome</keyword>
<dbReference type="AlphaFoldDB" id="A0A915JLG4"/>